<keyword evidence="1" id="KW-0143">Chaperone</keyword>
<organism evidence="5 6">
    <name type="scientific">Arabidopsis thaliana</name>
    <name type="common">Mouse-ear cress</name>
    <dbReference type="NCBI Taxonomy" id="3702"/>
    <lineage>
        <taxon>Eukaryota</taxon>
        <taxon>Viridiplantae</taxon>
        <taxon>Streptophyta</taxon>
        <taxon>Embryophyta</taxon>
        <taxon>Tracheophyta</taxon>
        <taxon>Spermatophyta</taxon>
        <taxon>Magnoliopsida</taxon>
        <taxon>eudicotyledons</taxon>
        <taxon>Gunneridae</taxon>
        <taxon>Pentapetalae</taxon>
        <taxon>rosids</taxon>
        <taxon>malvids</taxon>
        <taxon>Brassicales</taxon>
        <taxon>Brassicaceae</taxon>
        <taxon>Camelineae</taxon>
        <taxon>Arabidopsis</taxon>
    </lineage>
</organism>
<dbReference type="Gene3D" id="2.60.260.20">
    <property type="entry name" value="Urease metallochaperone UreE, N-terminal domain"/>
    <property type="match status" value="1"/>
</dbReference>
<dbReference type="Pfam" id="PF05057">
    <property type="entry name" value="DUF676"/>
    <property type="match status" value="1"/>
</dbReference>
<dbReference type="InterPro" id="IPR008971">
    <property type="entry name" value="HSP40/DnaJ_pept-bd"/>
</dbReference>
<dbReference type="Proteomes" id="UP000434276">
    <property type="component" value="Unassembled WGS sequence"/>
</dbReference>
<protein>
    <recommendedName>
        <fullName evidence="7">DUF676 domain-containing protein</fullName>
    </recommendedName>
</protein>
<dbReference type="PANTHER" id="PTHR24078:SF524">
    <property type="entry name" value="DNAJ HEAT SHOCK FAMILY PROTEIN"/>
    <property type="match status" value="1"/>
</dbReference>
<dbReference type="FunFam" id="2.60.260.20:FF:000002">
    <property type="entry name" value="Dnaj homolog subfamily b member"/>
    <property type="match status" value="1"/>
</dbReference>
<reference evidence="5 6" key="1">
    <citation type="submission" date="2019-12" db="EMBL/GenBank/DDBJ databases">
        <authorList>
            <person name="Jiao W.-B."/>
            <person name="Schneeberger K."/>
        </authorList>
    </citation>
    <scope>NUCLEOTIDE SEQUENCE [LARGE SCALE GENOMIC DNA]</scope>
    <source>
        <strain evidence="6">cv. C24</strain>
    </source>
</reference>
<evidence type="ECO:0000256" key="1">
    <source>
        <dbReference type="ARBA" id="ARBA00023186"/>
    </source>
</evidence>
<dbReference type="OrthoDB" id="1743311at2759"/>
<dbReference type="GO" id="GO:0051082">
    <property type="term" value="F:unfolded protein binding"/>
    <property type="evidence" value="ECO:0007669"/>
    <property type="project" value="InterPro"/>
</dbReference>
<dbReference type="Pfam" id="PF01556">
    <property type="entry name" value="DnaJ_C"/>
    <property type="match status" value="1"/>
</dbReference>
<dbReference type="PANTHER" id="PTHR24078">
    <property type="entry name" value="DNAJ HOMOLOG SUBFAMILY C MEMBER"/>
    <property type="match status" value="1"/>
</dbReference>
<evidence type="ECO:0000313" key="6">
    <source>
        <dbReference type="Proteomes" id="UP000434276"/>
    </source>
</evidence>
<evidence type="ECO:0008006" key="7">
    <source>
        <dbReference type="Google" id="ProtNLM"/>
    </source>
</evidence>
<feature type="region of interest" description="Disordered" evidence="2">
    <location>
        <begin position="79"/>
        <end position="99"/>
    </location>
</feature>
<dbReference type="InterPro" id="IPR007751">
    <property type="entry name" value="DUF676_lipase-like"/>
</dbReference>
<evidence type="ECO:0000256" key="2">
    <source>
        <dbReference type="SAM" id="MobiDB-lite"/>
    </source>
</evidence>
<dbReference type="GO" id="GO:0006457">
    <property type="term" value="P:protein folding"/>
    <property type="evidence" value="ECO:0007669"/>
    <property type="project" value="InterPro"/>
</dbReference>
<gene>
    <name evidence="5" type="ORF">C24_LOCUS5151</name>
</gene>
<sequence length="193" mass="21314">MECLSNGLEICGGEVRKMFPDKILVHRSESNSATLTFDGVDKMGERLANEVLGVVKHRSGLKKISFVAHSLGGGSNAGGVRGNRTFRNGHFNTGGANGYSREMRKVPAMENPLPVSLEDMYKGVVKKMPITRNVYDASGGMMVEVEILPIEIKSGWKKGTKLTFPKKGNEEPGIIQGRWKRSCLQERWKRSFG</sequence>
<dbReference type="EMBL" id="CACSHJ010000087">
    <property type="protein sequence ID" value="CAA0310475.1"/>
    <property type="molecule type" value="Genomic_DNA"/>
</dbReference>
<dbReference type="AlphaFoldDB" id="A0A5S9WRJ5"/>
<feature type="domain" description="DUF676" evidence="4">
    <location>
        <begin position="16"/>
        <end position="73"/>
    </location>
</feature>
<evidence type="ECO:0000259" key="4">
    <source>
        <dbReference type="Pfam" id="PF05057"/>
    </source>
</evidence>
<dbReference type="SUPFAM" id="SSF49493">
    <property type="entry name" value="HSP40/DnaJ peptide-binding domain"/>
    <property type="match status" value="1"/>
</dbReference>
<accession>A0A5S9WRJ5</accession>
<dbReference type="InterPro" id="IPR051339">
    <property type="entry name" value="DnaJ_subfamily_B"/>
</dbReference>
<evidence type="ECO:0000313" key="5">
    <source>
        <dbReference type="EMBL" id="CAA0310475.1"/>
    </source>
</evidence>
<name>A0A5S9WRJ5_ARATH</name>
<feature type="domain" description="Chaperone DnaJ C-terminal" evidence="3">
    <location>
        <begin position="110"/>
        <end position="172"/>
    </location>
</feature>
<dbReference type="InterPro" id="IPR002939">
    <property type="entry name" value="DnaJ_C"/>
</dbReference>
<proteinExistence type="predicted"/>
<evidence type="ECO:0000259" key="3">
    <source>
        <dbReference type="Pfam" id="PF01556"/>
    </source>
</evidence>